<evidence type="ECO:0000313" key="1">
    <source>
        <dbReference type="EMBL" id="GAX84934.1"/>
    </source>
</evidence>
<organism evidence="1 2">
    <name type="scientific">Chlamydomonas eustigma</name>
    <dbReference type="NCBI Taxonomy" id="1157962"/>
    <lineage>
        <taxon>Eukaryota</taxon>
        <taxon>Viridiplantae</taxon>
        <taxon>Chlorophyta</taxon>
        <taxon>core chlorophytes</taxon>
        <taxon>Chlorophyceae</taxon>
        <taxon>CS clade</taxon>
        <taxon>Chlamydomonadales</taxon>
        <taxon>Chlamydomonadaceae</taxon>
        <taxon>Chlamydomonas</taxon>
    </lineage>
</organism>
<protein>
    <submittedName>
        <fullName evidence="1">Uncharacterized protein</fullName>
    </submittedName>
</protein>
<reference evidence="1 2" key="1">
    <citation type="submission" date="2017-08" db="EMBL/GenBank/DDBJ databases">
        <title>Acidophilic green algal genome provides insights into adaptation to an acidic environment.</title>
        <authorList>
            <person name="Hirooka S."/>
            <person name="Hirose Y."/>
            <person name="Kanesaki Y."/>
            <person name="Higuchi S."/>
            <person name="Fujiwara T."/>
            <person name="Onuma R."/>
            <person name="Era A."/>
            <person name="Ohbayashi R."/>
            <person name="Uzuka A."/>
            <person name="Nozaki H."/>
            <person name="Yoshikawa H."/>
            <person name="Miyagishima S.Y."/>
        </authorList>
    </citation>
    <scope>NUCLEOTIDE SEQUENCE [LARGE SCALE GENOMIC DNA]</scope>
    <source>
        <strain evidence="1 2">NIES-2499</strain>
    </source>
</reference>
<dbReference type="EMBL" id="BEGY01000141">
    <property type="protein sequence ID" value="GAX84934.1"/>
    <property type="molecule type" value="Genomic_DNA"/>
</dbReference>
<keyword evidence="2" id="KW-1185">Reference proteome</keyword>
<dbReference type="OrthoDB" id="10588577at2759"/>
<comment type="caution">
    <text evidence="1">The sequence shown here is derived from an EMBL/GenBank/DDBJ whole genome shotgun (WGS) entry which is preliminary data.</text>
</comment>
<dbReference type="Proteomes" id="UP000232323">
    <property type="component" value="Unassembled WGS sequence"/>
</dbReference>
<gene>
    <name evidence="1" type="ORF">CEUSTIGMA_g12355.t1</name>
</gene>
<name>A0A250XPC4_9CHLO</name>
<evidence type="ECO:0000313" key="2">
    <source>
        <dbReference type="Proteomes" id="UP000232323"/>
    </source>
</evidence>
<dbReference type="AlphaFoldDB" id="A0A250XPC4"/>
<accession>A0A250XPC4</accession>
<sequence length="296" mass="33073">MSTKVPGPPTSYILKVPQLVIQNAKDFYKCKQSTDDWHQCDIVDCGRWYRRCRQVATEIRARVKLDAQGRATMSVSVVELRWACPFCSNSWHGKDLSISDSFLGTTKPNRQFDPCDWCKDQGLTKCNSTEHDKSEWDADEENDYKASGVQLPPNCAAGFRTRSPDLTPYKILIFFCSACGDILSSDRCAKFIQHMNNRGPEAYSPAAPAADGGSMMMMVKNSMMMSANRNAAAHVPASSNAGLQRMCIVPEFQKLLRHQPGCGREQLDPPLDPMLVRDLIVCLCTAYLPPLLLTHN</sequence>
<proteinExistence type="predicted"/>